<gene>
    <name evidence="2" type="ORF">HNO88_002594</name>
</gene>
<name>A0A7W7NXJ4_9SPHN</name>
<dbReference type="AlphaFoldDB" id="A0A7W7NXJ4"/>
<accession>A0A7W7NXJ4</accession>
<reference evidence="2 3" key="1">
    <citation type="submission" date="2020-08" db="EMBL/GenBank/DDBJ databases">
        <title>Functional genomics of gut bacteria from endangered species of beetles.</title>
        <authorList>
            <person name="Carlos-Shanley C."/>
        </authorList>
    </citation>
    <scope>NUCLEOTIDE SEQUENCE [LARGE SCALE GENOMIC DNA]</scope>
    <source>
        <strain evidence="2 3">S00245</strain>
    </source>
</reference>
<feature type="compositionally biased region" description="Basic residues" evidence="1">
    <location>
        <begin position="302"/>
        <end position="313"/>
    </location>
</feature>
<evidence type="ECO:0000313" key="3">
    <source>
        <dbReference type="Proteomes" id="UP000555448"/>
    </source>
</evidence>
<dbReference type="EMBL" id="JACHLR010000010">
    <property type="protein sequence ID" value="MBB4859265.1"/>
    <property type="molecule type" value="Genomic_DNA"/>
</dbReference>
<dbReference type="Proteomes" id="UP000555448">
    <property type="component" value="Unassembled WGS sequence"/>
</dbReference>
<evidence type="ECO:0000256" key="1">
    <source>
        <dbReference type="SAM" id="MobiDB-lite"/>
    </source>
</evidence>
<sequence length="313" mass="34987">MTTTNGGRSHGLEIIDPIQVNTVIWLRSVPENELGPSERMVHDLAIATIGNPFAFEEIVVSDRAEMLGTLTTIAERCATGLRPILHFDCHGSEAEGLRLAPSAENVGWEDLADALRAINVATGNNLCCIFGVCFGLHLSLTLDLKKPSPYFLTIAPERKIEVGVLERYLPDFYAALFKTQHITNAFETHLRPHLTLYNCKALVVQSLAQFWATFAMGKGLKRWRERNVSLALAAHGISQPTAAQLGYTRQVVKRTLRPTQAIIAEYAKSFLIGRDLGFGVEEVMRLATGYKGHLERQQRRQERARKSRPVRER</sequence>
<evidence type="ECO:0000313" key="2">
    <source>
        <dbReference type="EMBL" id="MBB4859265.1"/>
    </source>
</evidence>
<comment type="caution">
    <text evidence="2">The sequence shown here is derived from an EMBL/GenBank/DDBJ whole genome shotgun (WGS) entry which is preliminary data.</text>
</comment>
<organism evidence="2 3">
    <name type="scientific">Novosphingobium chloroacetimidivorans</name>
    <dbReference type="NCBI Taxonomy" id="1428314"/>
    <lineage>
        <taxon>Bacteria</taxon>
        <taxon>Pseudomonadati</taxon>
        <taxon>Pseudomonadota</taxon>
        <taxon>Alphaproteobacteria</taxon>
        <taxon>Sphingomonadales</taxon>
        <taxon>Sphingomonadaceae</taxon>
        <taxon>Novosphingobium</taxon>
    </lineage>
</organism>
<dbReference type="RefSeq" id="WP_184245775.1">
    <property type="nucleotide sequence ID" value="NZ_JACHLR010000010.1"/>
</dbReference>
<keyword evidence="3" id="KW-1185">Reference proteome</keyword>
<feature type="region of interest" description="Disordered" evidence="1">
    <location>
        <begin position="294"/>
        <end position="313"/>
    </location>
</feature>
<protein>
    <submittedName>
        <fullName evidence="2">Uncharacterized protein</fullName>
    </submittedName>
</protein>
<proteinExistence type="predicted"/>